<dbReference type="InterPro" id="IPR006140">
    <property type="entry name" value="D-isomer_DH_NAD-bd"/>
</dbReference>
<dbReference type="Pfam" id="PF02826">
    <property type="entry name" value="2-Hacid_dh_C"/>
    <property type="match status" value="1"/>
</dbReference>
<proteinExistence type="inferred from homology"/>
<comment type="similarity">
    <text evidence="1 4">Belongs to the D-isomer specific 2-hydroxyacid dehydrogenase family.</text>
</comment>
<protein>
    <submittedName>
        <fullName evidence="7">Phosphoglycerate dehydrogenase</fullName>
    </submittedName>
</protein>
<name>A0A1G7G0V6_9RHOB</name>
<dbReference type="RefSeq" id="WP_089959803.1">
    <property type="nucleotide sequence ID" value="NZ_FNAV01000008.1"/>
</dbReference>
<dbReference type="Pfam" id="PF00389">
    <property type="entry name" value="2-Hacid_dh"/>
    <property type="match status" value="1"/>
</dbReference>
<reference evidence="8" key="1">
    <citation type="submission" date="2016-10" db="EMBL/GenBank/DDBJ databases">
        <authorList>
            <person name="Varghese N."/>
            <person name="Submissions S."/>
        </authorList>
    </citation>
    <scope>NUCLEOTIDE SEQUENCE [LARGE SCALE GENOMIC DNA]</scope>
    <source>
        <strain evidence="8">DSM 10146</strain>
    </source>
</reference>
<dbReference type="SUPFAM" id="SSF52283">
    <property type="entry name" value="Formate/glycerate dehydrogenase catalytic domain-like"/>
    <property type="match status" value="1"/>
</dbReference>
<evidence type="ECO:0000313" key="8">
    <source>
        <dbReference type="Proteomes" id="UP000198994"/>
    </source>
</evidence>
<dbReference type="CDD" id="cd12169">
    <property type="entry name" value="PGDH_like_1"/>
    <property type="match status" value="1"/>
</dbReference>
<evidence type="ECO:0000256" key="1">
    <source>
        <dbReference type="ARBA" id="ARBA00005854"/>
    </source>
</evidence>
<dbReference type="InterPro" id="IPR036291">
    <property type="entry name" value="NAD(P)-bd_dom_sf"/>
</dbReference>
<gene>
    <name evidence="7" type="ORF">SAMN04488105_10839</name>
</gene>
<feature type="domain" description="D-isomer specific 2-hydroxyacid dehydrogenase catalytic" evidence="5">
    <location>
        <begin position="41"/>
        <end position="316"/>
    </location>
</feature>
<dbReference type="OrthoDB" id="9793626at2"/>
<dbReference type="PANTHER" id="PTHR42789">
    <property type="entry name" value="D-ISOMER SPECIFIC 2-HYDROXYACID DEHYDROGENASE FAMILY PROTEIN (AFU_ORTHOLOGUE AFUA_6G10090)"/>
    <property type="match status" value="1"/>
</dbReference>
<dbReference type="InterPro" id="IPR006139">
    <property type="entry name" value="D-isomer_2_OHA_DH_cat_dom"/>
</dbReference>
<dbReference type="EMBL" id="FNAV01000008">
    <property type="protein sequence ID" value="SDE81742.1"/>
    <property type="molecule type" value="Genomic_DNA"/>
</dbReference>
<dbReference type="SUPFAM" id="SSF51735">
    <property type="entry name" value="NAD(P)-binding Rossmann-fold domains"/>
    <property type="match status" value="1"/>
</dbReference>
<sequence>MTDLPICAILDDYQDAAFACADWSGLDGRVTLRRYAEHLGDEDAVAAALADCTVIVAMRERTPFPESLLKRLPNLRLLITTGARNRSIDLEAARALGITVCGTGSAGNPAAELAWAGILAFMRRLPQEVANFRAGGPWQNGLGRSLQGRRLGVVGLGKLGRRMARFGQAFGMEVAGWTRTDLDNRAAELDVLPLDLPELFATSDVITVQLALVPGSRGIISAELLGRMKPDALFVNTARGPLADEAALISLLEAGRIGGAVLDVFDTEPLPLDHPFRRLDNVQATPHMGYVTEENYRVYYRDAVEDIGGWLGGAPLRVMT</sequence>
<evidence type="ECO:0000259" key="6">
    <source>
        <dbReference type="Pfam" id="PF02826"/>
    </source>
</evidence>
<organism evidence="7 8">
    <name type="scientific">Salipiger thiooxidans</name>
    <dbReference type="NCBI Taxonomy" id="282683"/>
    <lineage>
        <taxon>Bacteria</taxon>
        <taxon>Pseudomonadati</taxon>
        <taxon>Pseudomonadota</taxon>
        <taxon>Alphaproteobacteria</taxon>
        <taxon>Rhodobacterales</taxon>
        <taxon>Roseobacteraceae</taxon>
        <taxon>Salipiger</taxon>
    </lineage>
</organism>
<evidence type="ECO:0000259" key="5">
    <source>
        <dbReference type="Pfam" id="PF00389"/>
    </source>
</evidence>
<evidence type="ECO:0000256" key="3">
    <source>
        <dbReference type="ARBA" id="ARBA00023027"/>
    </source>
</evidence>
<dbReference type="PANTHER" id="PTHR42789:SF1">
    <property type="entry name" value="D-ISOMER SPECIFIC 2-HYDROXYACID DEHYDROGENASE FAMILY PROTEIN (AFU_ORTHOLOGUE AFUA_6G10090)"/>
    <property type="match status" value="1"/>
</dbReference>
<accession>A0A1G7G0V6</accession>
<dbReference type="Gene3D" id="3.40.50.720">
    <property type="entry name" value="NAD(P)-binding Rossmann-like Domain"/>
    <property type="match status" value="2"/>
</dbReference>
<dbReference type="STRING" id="282683.SAMN04488105_10839"/>
<evidence type="ECO:0000313" key="7">
    <source>
        <dbReference type="EMBL" id="SDE81742.1"/>
    </source>
</evidence>
<keyword evidence="2 4" id="KW-0560">Oxidoreductase</keyword>
<keyword evidence="3" id="KW-0520">NAD</keyword>
<dbReference type="InterPro" id="IPR050857">
    <property type="entry name" value="D-2-hydroxyacid_DH"/>
</dbReference>
<dbReference type="Proteomes" id="UP000198994">
    <property type="component" value="Unassembled WGS sequence"/>
</dbReference>
<feature type="domain" description="D-isomer specific 2-hydroxyacid dehydrogenase NAD-binding" evidence="6">
    <location>
        <begin position="117"/>
        <end position="289"/>
    </location>
</feature>
<evidence type="ECO:0000256" key="4">
    <source>
        <dbReference type="RuleBase" id="RU003719"/>
    </source>
</evidence>
<dbReference type="AlphaFoldDB" id="A0A1G7G0V6"/>
<dbReference type="GO" id="GO:0051287">
    <property type="term" value="F:NAD binding"/>
    <property type="evidence" value="ECO:0007669"/>
    <property type="project" value="InterPro"/>
</dbReference>
<keyword evidence="8" id="KW-1185">Reference proteome</keyword>
<evidence type="ECO:0000256" key="2">
    <source>
        <dbReference type="ARBA" id="ARBA00023002"/>
    </source>
</evidence>
<dbReference type="GO" id="GO:0016616">
    <property type="term" value="F:oxidoreductase activity, acting on the CH-OH group of donors, NAD or NADP as acceptor"/>
    <property type="evidence" value="ECO:0007669"/>
    <property type="project" value="InterPro"/>
</dbReference>